<accession>A0A9P5DWW0</accession>
<dbReference type="AlphaFoldDB" id="A0A9P5DWW0"/>
<dbReference type="OrthoDB" id="3564303at2759"/>
<evidence type="ECO:0000313" key="2">
    <source>
        <dbReference type="EMBL" id="KAF4337739.1"/>
    </source>
</evidence>
<feature type="compositionally biased region" description="Gly residues" evidence="1">
    <location>
        <begin position="149"/>
        <end position="167"/>
    </location>
</feature>
<dbReference type="Proteomes" id="UP000730481">
    <property type="component" value="Unassembled WGS sequence"/>
</dbReference>
<evidence type="ECO:0000313" key="3">
    <source>
        <dbReference type="Proteomes" id="UP000730481"/>
    </source>
</evidence>
<organism evidence="2 3">
    <name type="scientific">Fusarium beomiforme</name>
    <dbReference type="NCBI Taxonomy" id="44412"/>
    <lineage>
        <taxon>Eukaryota</taxon>
        <taxon>Fungi</taxon>
        <taxon>Dikarya</taxon>
        <taxon>Ascomycota</taxon>
        <taxon>Pezizomycotina</taxon>
        <taxon>Sordariomycetes</taxon>
        <taxon>Hypocreomycetidae</taxon>
        <taxon>Hypocreales</taxon>
        <taxon>Nectriaceae</taxon>
        <taxon>Fusarium</taxon>
        <taxon>Fusarium burgessii species complex</taxon>
    </lineage>
</organism>
<feature type="region of interest" description="Disordered" evidence="1">
    <location>
        <begin position="113"/>
        <end position="183"/>
    </location>
</feature>
<dbReference type="EMBL" id="PVQB02000386">
    <property type="protein sequence ID" value="KAF4337739.1"/>
    <property type="molecule type" value="Genomic_DNA"/>
</dbReference>
<evidence type="ECO:0000256" key="1">
    <source>
        <dbReference type="SAM" id="MobiDB-lite"/>
    </source>
</evidence>
<name>A0A9P5DWW0_9HYPO</name>
<gene>
    <name evidence="2" type="ORF">FBEOM_8407</name>
</gene>
<sequence length="479" mass="53451">MATQYSFVHEIPPDTPLVSLASHRRFSKAGWRRLRQKISRRRRFVPAATNGSSTTVDSSDIDTKGGVLAAAYSDLSYPMAEWGHQTIHVVSVSMFLKFFHNFIPPSASPNHGYYRSHGNTSHRVHSSKVDKASHKGKGTLRITQNTPGSHGGSSGGGRKGTGRGGNNGKPPPKDGHRYPSVTQPPKIFGCPFYVTDPITYHECSNIRLRRTSDVSGHLARRHLLQDKILGTGRGHGHDVESADEAETVEEMQQTGTCKSPNDIKLYHANCRKEFFGPTASEMLKRHTDDELCPSMGTEETGMLLPREFQTLLSESKKVNSSVAKWYAMWRVCFPSLSTSKVAVPPSPYLDMTVSREHGRQVVSQALSHMFVSIASLDLICDQIISRIYLGKSHTDAEVQQIVRDQQQQRTIELQQAQYGEQQQRTIDLQQTQYGETFPPVPTYPELQPPNIGYNQPQDLMDLEFAYPANLIDGNPDDPH</sequence>
<comment type="caution">
    <text evidence="2">The sequence shown here is derived from an EMBL/GenBank/DDBJ whole genome shotgun (WGS) entry which is preliminary data.</text>
</comment>
<proteinExistence type="predicted"/>
<keyword evidence="3" id="KW-1185">Reference proteome</keyword>
<reference evidence="2" key="1">
    <citation type="journal article" date="2017" name="Mycologia">
        <title>Fusarium algeriense, sp. nov., a novel toxigenic crown rot pathogen of durum wheat from Algeria is nested in the Fusarium burgessii species complex.</title>
        <authorList>
            <person name="Laraba I."/>
            <person name="Keddad A."/>
            <person name="Boureghda H."/>
            <person name="Abdallah N."/>
            <person name="Vaughan M.M."/>
            <person name="Proctor R.H."/>
            <person name="Busman M."/>
            <person name="O'Donnell K."/>
        </authorList>
    </citation>
    <scope>NUCLEOTIDE SEQUENCE</scope>
    <source>
        <strain evidence="2">NRRL 25174</strain>
    </source>
</reference>
<reference evidence="2" key="2">
    <citation type="submission" date="2020-02" db="EMBL/GenBank/DDBJ databases">
        <title>Identification and distribution of gene clusters putatively required for synthesis of sphingolipid metabolism inhibitors in phylogenetically diverse species of the filamentous fungus Fusarium.</title>
        <authorList>
            <person name="Kim H.-S."/>
            <person name="Busman M."/>
            <person name="Brown D.W."/>
            <person name="Divon H."/>
            <person name="Uhlig S."/>
            <person name="Proctor R.H."/>
        </authorList>
    </citation>
    <scope>NUCLEOTIDE SEQUENCE</scope>
    <source>
        <strain evidence="2">NRRL 25174</strain>
    </source>
</reference>
<protein>
    <submittedName>
        <fullName evidence="2">Ankyrin 3</fullName>
    </submittedName>
</protein>